<proteinExistence type="predicted"/>
<keyword evidence="2" id="KW-1185">Reference proteome</keyword>
<organism evidence="1 2">
    <name type="scientific">Paenibacillus antibioticophila</name>
    <dbReference type="NCBI Taxonomy" id="1274374"/>
    <lineage>
        <taxon>Bacteria</taxon>
        <taxon>Bacillati</taxon>
        <taxon>Bacillota</taxon>
        <taxon>Bacilli</taxon>
        <taxon>Bacillales</taxon>
        <taxon>Paenibacillaceae</taxon>
        <taxon>Paenibacillus</taxon>
    </lineage>
</organism>
<evidence type="ECO:0000313" key="2">
    <source>
        <dbReference type="Proteomes" id="UP000681162"/>
    </source>
</evidence>
<gene>
    <name evidence="1" type="ORF">J41TS12_39500</name>
</gene>
<comment type="caution">
    <text evidence="1">The sequence shown here is derived from an EMBL/GenBank/DDBJ whole genome shotgun (WGS) entry which is preliminary data.</text>
</comment>
<accession>A0A919XW48</accession>
<name>A0A919XW48_9BACL</name>
<reference evidence="1 2" key="1">
    <citation type="submission" date="2021-03" db="EMBL/GenBank/DDBJ databases">
        <title>Antimicrobial resistance genes in bacteria isolated from Japanese honey, and their potential for conferring macrolide and lincosamide resistance in the American foulbrood pathogen Paenibacillus larvae.</title>
        <authorList>
            <person name="Okamoto M."/>
            <person name="Kumagai M."/>
            <person name="Kanamori H."/>
            <person name="Takamatsu D."/>
        </authorList>
    </citation>
    <scope>NUCLEOTIDE SEQUENCE [LARGE SCALE GENOMIC DNA]</scope>
    <source>
        <strain evidence="1 2">J41TS12</strain>
    </source>
</reference>
<dbReference type="EMBL" id="BORR01000017">
    <property type="protein sequence ID" value="GIO39089.1"/>
    <property type="molecule type" value="Genomic_DNA"/>
</dbReference>
<protein>
    <submittedName>
        <fullName evidence="1">Uncharacterized protein</fullName>
    </submittedName>
</protein>
<dbReference type="AlphaFoldDB" id="A0A919XW48"/>
<sequence>MYTYINKAIQACKPLSLLLDDGSKLSGMPSWGMDSKWLKLSIVELEATLWISLNDIKHVTT</sequence>
<evidence type="ECO:0000313" key="1">
    <source>
        <dbReference type="EMBL" id="GIO39089.1"/>
    </source>
</evidence>
<dbReference type="Proteomes" id="UP000681162">
    <property type="component" value="Unassembled WGS sequence"/>
</dbReference>